<keyword evidence="10" id="KW-0133">Cell shape</keyword>
<comment type="similarity">
    <text evidence="4">Belongs to the D-alanine--D-alanine ligase family.</text>
</comment>
<keyword evidence="9 14" id="KW-0067">ATP-binding</keyword>
<dbReference type="GO" id="GO:0005524">
    <property type="term" value="F:ATP binding"/>
    <property type="evidence" value="ECO:0007669"/>
    <property type="project" value="UniProtKB-UniRule"/>
</dbReference>
<dbReference type="GO" id="GO:0046872">
    <property type="term" value="F:metal ion binding"/>
    <property type="evidence" value="ECO:0007669"/>
    <property type="project" value="InterPro"/>
</dbReference>
<dbReference type="Gene3D" id="3.30.1490.20">
    <property type="entry name" value="ATP-grasp fold, A domain"/>
    <property type="match status" value="1"/>
</dbReference>
<dbReference type="InterPro" id="IPR016185">
    <property type="entry name" value="PreATP-grasp_dom_sf"/>
</dbReference>
<organism evidence="16">
    <name type="scientific">Campylobacter sp. CCS1377</name>
    <dbReference type="NCBI Taxonomy" id="3158229"/>
    <lineage>
        <taxon>Bacteria</taxon>
        <taxon>Pseudomonadati</taxon>
        <taxon>Campylobacterota</taxon>
        <taxon>Epsilonproteobacteria</taxon>
        <taxon>Campylobacterales</taxon>
        <taxon>Campylobacteraceae</taxon>
        <taxon>Campylobacter</taxon>
    </lineage>
</organism>
<keyword evidence="11" id="KW-0573">Peptidoglycan synthesis</keyword>
<proteinExistence type="inferred from homology"/>
<dbReference type="GO" id="GO:0008716">
    <property type="term" value="F:D-alanine-D-alanine ligase activity"/>
    <property type="evidence" value="ECO:0007669"/>
    <property type="project" value="UniProtKB-EC"/>
</dbReference>
<protein>
    <recommendedName>
        <fullName evidence="5">D-alanine--D-alanine ligase</fullName>
        <ecNumber evidence="5">6.3.2.4</ecNumber>
    </recommendedName>
</protein>
<evidence type="ECO:0000256" key="13">
    <source>
        <dbReference type="ARBA" id="ARBA00047614"/>
    </source>
</evidence>
<dbReference type="SUPFAM" id="SSF56059">
    <property type="entry name" value="Glutathione synthetase ATP-binding domain-like"/>
    <property type="match status" value="1"/>
</dbReference>
<dbReference type="RefSeq" id="WP_348518208.1">
    <property type="nucleotide sequence ID" value="NZ_CP155620.1"/>
</dbReference>
<dbReference type="PROSITE" id="PS00844">
    <property type="entry name" value="DALA_DALA_LIGASE_2"/>
    <property type="match status" value="1"/>
</dbReference>
<dbReference type="InterPro" id="IPR011761">
    <property type="entry name" value="ATP-grasp"/>
</dbReference>
<comment type="subcellular location">
    <subcellularLocation>
        <location evidence="3">Cytoplasm</location>
    </subcellularLocation>
</comment>
<dbReference type="InterPro" id="IPR011127">
    <property type="entry name" value="Dala_Dala_lig_N"/>
</dbReference>
<keyword evidence="12" id="KW-0961">Cell wall biogenesis/degradation</keyword>
<dbReference type="NCBIfam" id="TIGR01205">
    <property type="entry name" value="D_ala_D_alaTIGR"/>
    <property type="match status" value="1"/>
</dbReference>
<dbReference type="PANTHER" id="PTHR23132">
    <property type="entry name" value="D-ALANINE--D-ALANINE LIGASE"/>
    <property type="match status" value="1"/>
</dbReference>
<dbReference type="InterPro" id="IPR011095">
    <property type="entry name" value="Dala_Dala_lig_C"/>
</dbReference>
<dbReference type="Gene3D" id="3.30.470.20">
    <property type="entry name" value="ATP-grasp fold, B domain"/>
    <property type="match status" value="1"/>
</dbReference>
<feature type="domain" description="ATP-grasp" evidence="15">
    <location>
        <begin position="133"/>
        <end position="330"/>
    </location>
</feature>
<evidence type="ECO:0000256" key="5">
    <source>
        <dbReference type="ARBA" id="ARBA00012216"/>
    </source>
</evidence>
<comment type="catalytic activity">
    <reaction evidence="13">
        <text>2 D-alanine + ATP = D-alanyl-D-alanine + ADP + phosphate + H(+)</text>
        <dbReference type="Rhea" id="RHEA:11224"/>
        <dbReference type="ChEBI" id="CHEBI:15378"/>
        <dbReference type="ChEBI" id="CHEBI:30616"/>
        <dbReference type="ChEBI" id="CHEBI:43474"/>
        <dbReference type="ChEBI" id="CHEBI:57416"/>
        <dbReference type="ChEBI" id="CHEBI:57822"/>
        <dbReference type="ChEBI" id="CHEBI:456216"/>
        <dbReference type="EC" id="6.3.2.4"/>
    </reaction>
</comment>
<dbReference type="Pfam" id="PF07478">
    <property type="entry name" value="Dala_Dala_lig_C"/>
    <property type="match status" value="1"/>
</dbReference>
<dbReference type="NCBIfam" id="NF002527">
    <property type="entry name" value="PRK01966.1-3"/>
    <property type="match status" value="1"/>
</dbReference>
<dbReference type="Pfam" id="PF01820">
    <property type="entry name" value="Dala_Dala_lig_N"/>
    <property type="match status" value="1"/>
</dbReference>
<dbReference type="Gene3D" id="3.40.50.20">
    <property type="match status" value="1"/>
</dbReference>
<accession>A0AAU7E5Y7</accession>
<dbReference type="InterPro" id="IPR013815">
    <property type="entry name" value="ATP_grasp_subdomain_1"/>
</dbReference>
<evidence type="ECO:0000256" key="1">
    <source>
        <dbReference type="ARBA" id="ARBA00001936"/>
    </source>
</evidence>
<dbReference type="PROSITE" id="PS00843">
    <property type="entry name" value="DALA_DALA_LIGASE_1"/>
    <property type="match status" value="1"/>
</dbReference>
<keyword evidence="7 16" id="KW-0436">Ligase</keyword>
<evidence type="ECO:0000256" key="7">
    <source>
        <dbReference type="ARBA" id="ARBA00022598"/>
    </source>
</evidence>
<comment type="cofactor">
    <cofactor evidence="1">
        <name>Mn(2+)</name>
        <dbReference type="ChEBI" id="CHEBI:29035"/>
    </cofactor>
</comment>
<gene>
    <name evidence="16" type="ORF">AAH949_05820</name>
</gene>
<evidence type="ECO:0000256" key="3">
    <source>
        <dbReference type="ARBA" id="ARBA00004496"/>
    </source>
</evidence>
<evidence type="ECO:0000256" key="12">
    <source>
        <dbReference type="ARBA" id="ARBA00023316"/>
    </source>
</evidence>
<keyword evidence="6" id="KW-0963">Cytoplasm</keyword>
<evidence type="ECO:0000256" key="8">
    <source>
        <dbReference type="ARBA" id="ARBA00022741"/>
    </source>
</evidence>
<reference evidence="16" key="1">
    <citation type="submission" date="2024-05" db="EMBL/GenBank/DDBJ databases">
        <title>Campylobacter coli isolated from environmental waters in Slovenia.</title>
        <authorList>
            <person name="Zautner A.E."/>
            <person name="Bunk B."/>
            <person name="Riedel T."/>
            <person name="Sproeer C."/>
        </authorList>
    </citation>
    <scope>NUCLEOTIDE SEQUENCE</scope>
    <source>
        <strain evidence="16">CCS1377</strain>
    </source>
</reference>
<dbReference type="GO" id="GO:0071555">
    <property type="term" value="P:cell wall organization"/>
    <property type="evidence" value="ECO:0007669"/>
    <property type="project" value="UniProtKB-KW"/>
</dbReference>
<sequence length="348" mass="40101">MIYAIIFGANSYEHEISIVSAIVLKKVLKAKLLFIFCDKNRDFYLIDNAKMNAKTFSSLAYKKEKRLILKQGGFYEKTLFSDKKIECDCCINLVHGKDGEDGKIAALFDFFNIEYIGPRLEASVISYNKEFTKLYAQKVGVKTLPYKILKNYDATSLLSPLDYPCIFKPTRLGSSIGIQILSEASQLDYSLDVAFEFDDELLVEPFIDNIKEYNLAGCMIKDEFVFSIIEEPNKNKFLDFEQKYLCFSSHSEVQEADLSEELKEKLKENFKKIYNPLFKGALIRCDFFIHNDEIYLNEINPNPGSLANYLFKDFSSIIQNFAQNLPHEKQININYSFLHSINGQKGKL</sequence>
<evidence type="ECO:0000256" key="6">
    <source>
        <dbReference type="ARBA" id="ARBA00022490"/>
    </source>
</evidence>
<dbReference type="InterPro" id="IPR000291">
    <property type="entry name" value="D-Ala_lig_Van_CS"/>
</dbReference>
<dbReference type="SUPFAM" id="SSF52440">
    <property type="entry name" value="PreATP-grasp domain"/>
    <property type="match status" value="1"/>
</dbReference>
<dbReference type="GO" id="GO:0009252">
    <property type="term" value="P:peptidoglycan biosynthetic process"/>
    <property type="evidence" value="ECO:0007669"/>
    <property type="project" value="UniProtKB-KW"/>
</dbReference>
<evidence type="ECO:0000256" key="9">
    <source>
        <dbReference type="ARBA" id="ARBA00022840"/>
    </source>
</evidence>
<dbReference type="EC" id="6.3.2.4" evidence="5"/>
<dbReference type="InterPro" id="IPR005905">
    <property type="entry name" value="D_ala_D_ala"/>
</dbReference>
<evidence type="ECO:0000259" key="15">
    <source>
        <dbReference type="PROSITE" id="PS50975"/>
    </source>
</evidence>
<evidence type="ECO:0000256" key="2">
    <source>
        <dbReference type="ARBA" id="ARBA00001946"/>
    </source>
</evidence>
<name>A0AAU7E5Y7_9BACT</name>
<dbReference type="GO" id="GO:0008360">
    <property type="term" value="P:regulation of cell shape"/>
    <property type="evidence" value="ECO:0007669"/>
    <property type="project" value="UniProtKB-KW"/>
</dbReference>
<dbReference type="PROSITE" id="PS50975">
    <property type="entry name" value="ATP_GRASP"/>
    <property type="match status" value="1"/>
</dbReference>
<dbReference type="GO" id="GO:0005737">
    <property type="term" value="C:cytoplasm"/>
    <property type="evidence" value="ECO:0007669"/>
    <property type="project" value="UniProtKB-SubCell"/>
</dbReference>
<dbReference type="PANTHER" id="PTHR23132:SF23">
    <property type="entry name" value="D-ALANINE--D-ALANINE LIGASE B"/>
    <property type="match status" value="1"/>
</dbReference>
<comment type="cofactor">
    <cofactor evidence="2">
        <name>Mg(2+)</name>
        <dbReference type="ChEBI" id="CHEBI:18420"/>
    </cofactor>
</comment>
<evidence type="ECO:0000256" key="10">
    <source>
        <dbReference type="ARBA" id="ARBA00022960"/>
    </source>
</evidence>
<evidence type="ECO:0000256" key="4">
    <source>
        <dbReference type="ARBA" id="ARBA00010871"/>
    </source>
</evidence>
<dbReference type="EMBL" id="CP155620">
    <property type="protein sequence ID" value="XBJ28621.1"/>
    <property type="molecule type" value="Genomic_DNA"/>
</dbReference>
<evidence type="ECO:0000256" key="11">
    <source>
        <dbReference type="ARBA" id="ARBA00022984"/>
    </source>
</evidence>
<dbReference type="AlphaFoldDB" id="A0AAU7E5Y7"/>
<keyword evidence="8 14" id="KW-0547">Nucleotide-binding</keyword>
<evidence type="ECO:0000313" key="16">
    <source>
        <dbReference type="EMBL" id="XBJ28621.1"/>
    </source>
</evidence>
<evidence type="ECO:0000256" key="14">
    <source>
        <dbReference type="PROSITE-ProRule" id="PRU00409"/>
    </source>
</evidence>